<sequence length="301" mass="31083">MSKRQLTRSLVVAGVAVGAALGLAVPAQAAGATGYHVTGTGSKIVNDPRVAGPVTVGTLTRGTAITIDCGIRVRRGGRDVVWHHITAPVSGYLPAWQTDVPRPDRFLRGEPTCGTTVTPAPPVTKPPVTTPPVSTPPPVSPPPVTTPPVSTPPVSTPPVSTPPATTPPTTTPTTPAPSTPSAPRGATINYNQGYGGSCAYYALDRFHQLTGVYPKAFGDAKYLAASAASNGWSVGSTPRVDSIVIFQGGQNGAGMEGGHAAWVEKVSGNQIYVAEMNFPNAWTVTNRWLTPVAGVQYIYAS</sequence>
<evidence type="ECO:0000259" key="3">
    <source>
        <dbReference type="PROSITE" id="PS50911"/>
    </source>
</evidence>
<dbReference type="Proteomes" id="UP001597183">
    <property type="component" value="Unassembled WGS sequence"/>
</dbReference>
<keyword evidence="2" id="KW-0732">Signal</keyword>
<reference evidence="5" key="1">
    <citation type="journal article" date="2019" name="Int. J. Syst. Evol. Microbiol.">
        <title>The Global Catalogue of Microorganisms (GCM) 10K type strain sequencing project: providing services to taxonomists for standard genome sequencing and annotation.</title>
        <authorList>
            <consortium name="The Broad Institute Genomics Platform"/>
            <consortium name="The Broad Institute Genome Sequencing Center for Infectious Disease"/>
            <person name="Wu L."/>
            <person name="Ma J."/>
        </authorList>
    </citation>
    <scope>NUCLEOTIDE SEQUENCE [LARGE SCALE GENOMIC DNA]</scope>
    <source>
        <strain evidence="5">CCM 7526</strain>
    </source>
</reference>
<evidence type="ECO:0000256" key="1">
    <source>
        <dbReference type="SAM" id="MobiDB-lite"/>
    </source>
</evidence>
<dbReference type="EMBL" id="JBHTMK010000055">
    <property type="protein sequence ID" value="MFD1372350.1"/>
    <property type="molecule type" value="Genomic_DNA"/>
</dbReference>
<organism evidence="4 5">
    <name type="scientific">Actinoplanes sichuanensis</name>
    <dbReference type="NCBI Taxonomy" id="512349"/>
    <lineage>
        <taxon>Bacteria</taxon>
        <taxon>Bacillati</taxon>
        <taxon>Actinomycetota</taxon>
        <taxon>Actinomycetes</taxon>
        <taxon>Micromonosporales</taxon>
        <taxon>Micromonosporaceae</taxon>
        <taxon>Actinoplanes</taxon>
    </lineage>
</organism>
<dbReference type="SUPFAM" id="SSF54001">
    <property type="entry name" value="Cysteine proteinases"/>
    <property type="match status" value="1"/>
</dbReference>
<comment type="caution">
    <text evidence="4">The sequence shown here is derived from an EMBL/GenBank/DDBJ whole genome shotgun (WGS) entry which is preliminary data.</text>
</comment>
<feature type="domain" description="Peptidase C51" evidence="3">
    <location>
        <begin position="173"/>
        <end position="299"/>
    </location>
</feature>
<name>A0ABW4AQ40_9ACTN</name>
<keyword evidence="5" id="KW-1185">Reference proteome</keyword>
<protein>
    <submittedName>
        <fullName evidence="4">CHAP domain-containing protein</fullName>
    </submittedName>
</protein>
<feature type="signal peptide" evidence="2">
    <location>
        <begin position="1"/>
        <end position="29"/>
    </location>
</feature>
<proteinExistence type="predicted"/>
<feature type="compositionally biased region" description="Pro residues" evidence="1">
    <location>
        <begin position="119"/>
        <end position="180"/>
    </location>
</feature>
<dbReference type="InterPro" id="IPR007921">
    <property type="entry name" value="CHAP_dom"/>
</dbReference>
<dbReference type="Pfam" id="PF05257">
    <property type="entry name" value="CHAP"/>
    <property type="match status" value="1"/>
</dbReference>
<dbReference type="RefSeq" id="WP_317796217.1">
    <property type="nucleotide sequence ID" value="NZ_AP028461.1"/>
</dbReference>
<dbReference type="Gene3D" id="3.90.1720.10">
    <property type="entry name" value="endopeptidase domain like (from Nostoc punctiforme)"/>
    <property type="match status" value="1"/>
</dbReference>
<dbReference type="InterPro" id="IPR038765">
    <property type="entry name" value="Papain-like_cys_pep_sf"/>
</dbReference>
<evidence type="ECO:0000313" key="5">
    <source>
        <dbReference type="Proteomes" id="UP001597183"/>
    </source>
</evidence>
<accession>A0ABW4AQ40</accession>
<gene>
    <name evidence="4" type="ORF">ACFQ5G_44100</name>
</gene>
<feature type="chain" id="PRO_5046990979" evidence="2">
    <location>
        <begin position="30"/>
        <end position="301"/>
    </location>
</feature>
<evidence type="ECO:0000256" key="2">
    <source>
        <dbReference type="SAM" id="SignalP"/>
    </source>
</evidence>
<evidence type="ECO:0000313" key="4">
    <source>
        <dbReference type="EMBL" id="MFD1372350.1"/>
    </source>
</evidence>
<dbReference type="PROSITE" id="PS50911">
    <property type="entry name" value="CHAP"/>
    <property type="match status" value="1"/>
</dbReference>
<feature type="region of interest" description="Disordered" evidence="1">
    <location>
        <begin position="110"/>
        <end position="184"/>
    </location>
</feature>